<reference evidence="3" key="1">
    <citation type="submission" date="2016-07" db="EMBL/GenBank/DDBJ databases">
        <authorList>
            <person name="Florea S."/>
            <person name="Webb J.S."/>
            <person name="Jaromczyk J."/>
            <person name="Schardl C.L."/>
        </authorList>
    </citation>
    <scope>NUCLEOTIDE SEQUENCE [LARGE SCALE GENOMIC DNA]</scope>
    <source>
        <strain evidence="3">MV-1</strain>
    </source>
</reference>
<evidence type="ECO:0000313" key="3">
    <source>
        <dbReference type="Proteomes" id="UP000095347"/>
    </source>
</evidence>
<evidence type="ECO:0000256" key="1">
    <source>
        <dbReference type="SAM" id="MobiDB-lite"/>
    </source>
</evidence>
<dbReference type="Proteomes" id="UP000095347">
    <property type="component" value="Unassembled WGS sequence"/>
</dbReference>
<evidence type="ECO:0000313" key="2">
    <source>
        <dbReference type="EMBL" id="OEJ69183.1"/>
    </source>
</evidence>
<feature type="compositionally biased region" description="Basic and acidic residues" evidence="1">
    <location>
        <begin position="26"/>
        <end position="37"/>
    </location>
</feature>
<organism evidence="2 3">
    <name type="scientific">Magnetovibrio blakemorei</name>
    <dbReference type="NCBI Taxonomy" id="28181"/>
    <lineage>
        <taxon>Bacteria</taxon>
        <taxon>Pseudomonadati</taxon>
        <taxon>Pseudomonadota</taxon>
        <taxon>Alphaproteobacteria</taxon>
        <taxon>Rhodospirillales</taxon>
        <taxon>Magnetovibrionaceae</taxon>
        <taxon>Magnetovibrio</taxon>
    </lineage>
</organism>
<dbReference type="AlphaFoldDB" id="A0A1E5QBW9"/>
<comment type="caution">
    <text evidence="2">The sequence shown here is derived from an EMBL/GenBank/DDBJ whole genome shotgun (WGS) entry which is preliminary data.</text>
</comment>
<feature type="region of interest" description="Disordered" evidence="1">
    <location>
        <begin position="1"/>
        <end position="56"/>
    </location>
</feature>
<sequence length="118" mass="12481">MADISNISAPVVRPVPQRSSNQGRGFDGRDFDGRGSGRDGAQNTDSAIGGTGDVNGSARFEASKGYAGAGDVSRRANVMNEGETPQNQASLARLKRILSSDQPLRGDVPRGFYLDLRL</sequence>
<accession>A0A1E5QBW9</accession>
<keyword evidence="3" id="KW-1185">Reference proteome</keyword>
<proteinExistence type="predicted"/>
<protein>
    <submittedName>
        <fullName evidence="2">Uncharacterized protein</fullName>
    </submittedName>
</protein>
<gene>
    <name evidence="2" type="ORF">BEN30_03560</name>
</gene>
<dbReference type="RefSeq" id="WP_069956648.1">
    <property type="nucleotide sequence ID" value="NZ_MCGG01000008.1"/>
</dbReference>
<dbReference type="OrthoDB" id="7366809at2"/>
<name>A0A1E5QBW9_9PROT</name>
<dbReference type="EMBL" id="MCGG01000008">
    <property type="protein sequence ID" value="OEJ69183.1"/>
    <property type="molecule type" value="Genomic_DNA"/>
</dbReference>